<organism evidence="8 9">
    <name type="scientific">Natrinema saccharevitans</name>
    <dbReference type="NCBI Taxonomy" id="301967"/>
    <lineage>
        <taxon>Archaea</taxon>
        <taxon>Methanobacteriati</taxon>
        <taxon>Methanobacteriota</taxon>
        <taxon>Stenosarchaea group</taxon>
        <taxon>Halobacteria</taxon>
        <taxon>Halobacteriales</taxon>
        <taxon>Natrialbaceae</taxon>
        <taxon>Natrinema</taxon>
    </lineage>
</organism>
<dbReference type="PANTHER" id="PTHR43124">
    <property type="entry name" value="PURINE EFFLUX PUMP PBUE"/>
    <property type="match status" value="1"/>
</dbReference>
<dbReference type="GO" id="GO:0022857">
    <property type="term" value="F:transmembrane transporter activity"/>
    <property type="evidence" value="ECO:0007669"/>
    <property type="project" value="InterPro"/>
</dbReference>
<evidence type="ECO:0000256" key="5">
    <source>
        <dbReference type="ARBA" id="ARBA00023136"/>
    </source>
</evidence>
<feature type="transmembrane region" description="Helical" evidence="6">
    <location>
        <begin position="315"/>
        <end position="339"/>
    </location>
</feature>
<dbReference type="InterPro" id="IPR020846">
    <property type="entry name" value="MFS_dom"/>
</dbReference>
<sequence>MSLSRARAGLSNVRAFLTDGRGGILVAVAAGWFLSIGVRLAYPVLLPYLRRAYGLDLTTAGFLLTALWLCYALGQLPGGLLADRFGEGNVLVASTLVSAVTLGVVAVAGSAPVVYLATGAFGFGTALYGVARFTALSDVYPDNDGTAIGITMAAGQAGNTLLPLAAGGIASAFAWQYGFGLVVPAFAVVAVGLRLVVPARTSGADSAVDSVSLETVRYVCSELRRPEIVTVTAIQILTYCVWQAFTGFYPTYLIEIKGFSESVATGLFSAFFAARIVVQPLTGRLYDRYGIRTSLPPVLGVVVVSLVALPVLEGFWPIVVGTVFLSSILGYGTITLPYMTAAFPSDMQGTGLGFLRTVYMTIGAVSPVAFGAFADRGYFDGAYLALAGLVLVAIALTWWLPPLSEQ</sequence>
<evidence type="ECO:0000256" key="3">
    <source>
        <dbReference type="ARBA" id="ARBA00022692"/>
    </source>
</evidence>
<comment type="subcellular location">
    <subcellularLocation>
        <location evidence="1">Cell membrane</location>
        <topology evidence="1">Multi-pass membrane protein</topology>
    </subcellularLocation>
</comment>
<dbReference type="GO" id="GO:0005886">
    <property type="term" value="C:plasma membrane"/>
    <property type="evidence" value="ECO:0007669"/>
    <property type="project" value="UniProtKB-SubCell"/>
</dbReference>
<feature type="transmembrane region" description="Helical" evidence="6">
    <location>
        <begin position="289"/>
        <end position="309"/>
    </location>
</feature>
<evidence type="ECO:0000256" key="2">
    <source>
        <dbReference type="ARBA" id="ARBA00022475"/>
    </source>
</evidence>
<evidence type="ECO:0000256" key="6">
    <source>
        <dbReference type="SAM" id="Phobius"/>
    </source>
</evidence>
<dbReference type="Proteomes" id="UP000189370">
    <property type="component" value="Unassembled WGS sequence"/>
</dbReference>
<feature type="domain" description="Major facilitator superfamily (MFS) profile" evidence="7">
    <location>
        <begin position="24"/>
        <end position="405"/>
    </location>
</feature>
<protein>
    <submittedName>
        <fullName evidence="8">MFS transporter</fullName>
    </submittedName>
</protein>
<dbReference type="InterPro" id="IPR036259">
    <property type="entry name" value="MFS_trans_sf"/>
</dbReference>
<proteinExistence type="predicted"/>
<feature type="transmembrane region" description="Helical" evidence="6">
    <location>
        <begin position="62"/>
        <end position="82"/>
    </location>
</feature>
<dbReference type="InterPro" id="IPR011701">
    <property type="entry name" value="MFS"/>
</dbReference>
<comment type="caution">
    <text evidence="8">The sequence shown here is derived from an EMBL/GenBank/DDBJ whole genome shotgun (WGS) entry which is preliminary data.</text>
</comment>
<feature type="transmembrane region" description="Helical" evidence="6">
    <location>
        <begin position="147"/>
        <end position="169"/>
    </location>
</feature>
<gene>
    <name evidence="8" type="ORF">A6E15_15800</name>
</gene>
<feature type="transmembrane region" description="Helical" evidence="6">
    <location>
        <begin position="382"/>
        <end position="400"/>
    </location>
</feature>
<keyword evidence="9" id="KW-1185">Reference proteome</keyword>
<dbReference type="SUPFAM" id="SSF103473">
    <property type="entry name" value="MFS general substrate transporter"/>
    <property type="match status" value="1"/>
</dbReference>
<dbReference type="PANTHER" id="PTHR43124:SF3">
    <property type="entry name" value="CHLORAMPHENICOL EFFLUX PUMP RV0191"/>
    <property type="match status" value="1"/>
</dbReference>
<dbReference type="STRING" id="301967.A6E15_15800"/>
<feature type="transmembrane region" description="Helical" evidence="6">
    <location>
        <begin position="21"/>
        <end position="42"/>
    </location>
</feature>
<feature type="transmembrane region" description="Helical" evidence="6">
    <location>
        <begin position="258"/>
        <end position="277"/>
    </location>
</feature>
<keyword evidence="4 6" id="KW-1133">Transmembrane helix</keyword>
<feature type="transmembrane region" description="Helical" evidence="6">
    <location>
        <begin position="351"/>
        <end position="370"/>
    </location>
</feature>
<evidence type="ECO:0000313" key="9">
    <source>
        <dbReference type="Proteomes" id="UP000189370"/>
    </source>
</evidence>
<evidence type="ECO:0000313" key="8">
    <source>
        <dbReference type="EMBL" id="OLZ42340.1"/>
    </source>
</evidence>
<evidence type="ECO:0000256" key="4">
    <source>
        <dbReference type="ARBA" id="ARBA00022989"/>
    </source>
</evidence>
<keyword evidence="3 6" id="KW-0812">Transmembrane</keyword>
<reference evidence="9" key="1">
    <citation type="submission" date="2016-04" db="EMBL/GenBank/DDBJ databases">
        <authorList>
            <person name="Chen S.-C."/>
            <person name="Lai M.-C."/>
        </authorList>
    </citation>
    <scope>NUCLEOTIDE SEQUENCE [LARGE SCALE GENOMIC DNA]</scope>
    <source>
        <strain evidence="9">AB14</strain>
    </source>
</reference>
<keyword evidence="5 6" id="KW-0472">Membrane</keyword>
<dbReference type="Pfam" id="PF07690">
    <property type="entry name" value="MFS_1"/>
    <property type="match status" value="1"/>
</dbReference>
<dbReference type="RefSeq" id="WP_076147690.1">
    <property type="nucleotide sequence ID" value="NZ_LWLN01000001.1"/>
</dbReference>
<name>A0A1S8AZX3_9EURY</name>
<accession>A0A1S8AZX3</accession>
<dbReference type="EMBL" id="LWLN01000001">
    <property type="protein sequence ID" value="OLZ42340.1"/>
    <property type="molecule type" value="Genomic_DNA"/>
</dbReference>
<feature type="transmembrane region" description="Helical" evidence="6">
    <location>
        <begin position="89"/>
        <end position="108"/>
    </location>
</feature>
<evidence type="ECO:0000259" key="7">
    <source>
        <dbReference type="PROSITE" id="PS50850"/>
    </source>
</evidence>
<dbReference type="AlphaFoldDB" id="A0A1S8AZX3"/>
<dbReference type="PROSITE" id="PS50850">
    <property type="entry name" value="MFS"/>
    <property type="match status" value="1"/>
</dbReference>
<dbReference type="Gene3D" id="1.20.1250.20">
    <property type="entry name" value="MFS general substrate transporter like domains"/>
    <property type="match status" value="2"/>
</dbReference>
<dbReference type="InterPro" id="IPR050189">
    <property type="entry name" value="MFS_Efflux_Transporters"/>
</dbReference>
<feature type="transmembrane region" description="Helical" evidence="6">
    <location>
        <begin position="175"/>
        <end position="197"/>
    </location>
</feature>
<feature type="transmembrane region" description="Helical" evidence="6">
    <location>
        <begin position="114"/>
        <end position="135"/>
    </location>
</feature>
<keyword evidence="2" id="KW-1003">Cell membrane</keyword>
<dbReference type="OrthoDB" id="204820at2157"/>
<evidence type="ECO:0000256" key="1">
    <source>
        <dbReference type="ARBA" id="ARBA00004651"/>
    </source>
</evidence>